<evidence type="ECO:0000256" key="1">
    <source>
        <dbReference type="ARBA" id="ARBA00022679"/>
    </source>
</evidence>
<dbReference type="RefSeq" id="WP_111624242.1">
    <property type="nucleotide sequence ID" value="NZ_QLLN01000005.1"/>
</dbReference>
<dbReference type="PANTHER" id="PTHR43420">
    <property type="entry name" value="ACETYLTRANSFERASE"/>
    <property type="match status" value="1"/>
</dbReference>
<evidence type="ECO:0000259" key="3">
    <source>
        <dbReference type="PROSITE" id="PS51186"/>
    </source>
</evidence>
<keyword evidence="1" id="KW-0808">Transferase</keyword>
<comment type="caution">
    <text evidence="4">The sequence shown here is derived from an EMBL/GenBank/DDBJ whole genome shotgun (WGS) entry which is preliminary data.</text>
</comment>
<name>A0A327R1X4_9FLAO</name>
<sequence length="192" mass="22180">MIKITQANREHSQLIAELGKQAFWESHGHSASKEDINSFIAKTYNKAAINKEFENTNILYHLVSFNDKIAGFSKIELNTSNINIKDSNITKLDRLYLLKEFYGKNLGAKLVDLIIELSKQNHENGIWLAVWKENQKAIRFYTKSGFKIVGEYNFKISETHSNPNHIMYLEYGSQNSQLSQKGEGYIRINKNF</sequence>
<reference evidence="4 5" key="1">
    <citation type="submission" date="2018-06" db="EMBL/GenBank/DDBJ databases">
        <title>Genomic Encyclopedia of Archaeal and Bacterial Type Strains, Phase II (KMG-II): from individual species to whole genera.</title>
        <authorList>
            <person name="Goeker M."/>
        </authorList>
    </citation>
    <scope>NUCLEOTIDE SEQUENCE [LARGE SCALE GENOMIC DNA]</scope>
    <source>
        <strain evidence="4 5">DSM 23522</strain>
    </source>
</reference>
<dbReference type="PROSITE" id="PS51186">
    <property type="entry name" value="GNAT"/>
    <property type="match status" value="1"/>
</dbReference>
<feature type="domain" description="N-acetyltransferase" evidence="3">
    <location>
        <begin position="2"/>
        <end position="172"/>
    </location>
</feature>
<proteinExistence type="predicted"/>
<gene>
    <name evidence="4" type="ORF">LV92_02794</name>
</gene>
<dbReference type="Proteomes" id="UP000249696">
    <property type="component" value="Unassembled WGS sequence"/>
</dbReference>
<keyword evidence="2" id="KW-0012">Acyltransferase</keyword>
<keyword evidence="4" id="KW-0687">Ribonucleoprotein</keyword>
<dbReference type="GO" id="GO:0005840">
    <property type="term" value="C:ribosome"/>
    <property type="evidence" value="ECO:0007669"/>
    <property type="project" value="UniProtKB-KW"/>
</dbReference>
<dbReference type="OrthoDB" id="7205533at2"/>
<keyword evidence="4" id="KW-0689">Ribosomal protein</keyword>
<dbReference type="Pfam" id="PF00583">
    <property type="entry name" value="Acetyltransf_1"/>
    <property type="match status" value="1"/>
</dbReference>
<organism evidence="4 5">
    <name type="scientific">Arenibacter echinorum</name>
    <dbReference type="NCBI Taxonomy" id="440515"/>
    <lineage>
        <taxon>Bacteria</taxon>
        <taxon>Pseudomonadati</taxon>
        <taxon>Bacteroidota</taxon>
        <taxon>Flavobacteriia</taxon>
        <taxon>Flavobacteriales</taxon>
        <taxon>Flavobacteriaceae</taxon>
        <taxon>Arenibacter</taxon>
    </lineage>
</organism>
<keyword evidence="5" id="KW-1185">Reference proteome</keyword>
<evidence type="ECO:0000313" key="5">
    <source>
        <dbReference type="Proteomes" id="UP000249696"/>
    </source>
</evidence>
<dbReference type="InterPro" id="IPR000182">
    <property type="entry name" value="GNAT_dom"/>
</dbReference>
<dbReference type="AlphaFoldDB" id="A0A327R1X4"/>
<dbReference type="Gene3D" id="3.40.630.30">
    <property type="match status" value="1"/>
</dbReference>
<accession>A0A327R1X4</accession>
<dbReference type="GO" id="GO:0016747">
    <property type="term" value="F:acyltransferase activity, transferring groups other than amino-acyl groups"/>
    <property type="evidence" value="ECO:0007669"/>
    <property type="project" value="InterPro"/>
</dbReference>
<evidence type="ECO:0000256" key="2">
    <source>
        <dbReference type="ARBA" id="ARBA00023315"/>
    </source>
</evidence>
<evidence type="ECO:0000313" key="4">
    <source>
        <dbReference type="EMBL" id="RAJ10048.1"/>
    </source>
</evidence>
<protein>
    <submittedName>
        <fullName evidence="4">Ribosomal protein S18 acetylase RimI-like enzyme</fullName>
    </submittedName>
</protein>
<dbReference type="SUPFAM" id="SSF55729">
    <property type="entry name" value="Acyl-CoA N-acyltransferases (Nat)"/>
    <property type="match status" value="1"/>
</dbReference>
<dbReference type="InterPro" id="IPR016181">
    <property type="entry name" value="Acyl_CoA_acyltransferase"/>
</dbReference>
<dbReference type="InterPro" id="IPR050680">
    <property type="entry name" value="YpeA/RimI_acetyltransf"/>
</dbReference>
<dbReference type="EMBL" id="QLLN01000005">
    <property type="protein sequence ID" value="RAJ10048.1"/>
    <property type="molecule type" value="Genomic_DNA"/>
</dbReference>